<evidence type="ECO:0000313" key="8">
    <source>
        <dbReference type="Proteomes" id="UP000810171"/>
    </source>
</evidence>
<dbReference type="InterPro" id="IPR003018">
    <property type="entry name" value="GAF"/>
</dbReference>
<evidence type="ECO:0000256" key="4">
    <source>
        <dbReference type="ARBA" id="ARBA00023125"/>
    </source>
</evidence>
<sequence>MGTYGRDQHVLLPSQRDQAEIPTQIRGSWERCIDQYKLEPGRALLPPRLSDRELQRERSEFDSLLNVAEPVFQRLSQVGGNSGYCVLVTNARGVILRQYIDSQQGEELKEHGMRTGTVWTEEQVGTNGLGTCLATGEALTVYAQEHFGRELRRFSCSTAPIIAPDGEMIGALDISTYAQGDKQLQGLAQNLVCDSADQIEAAMFRYAFGTDYLLAINGGPAGDPSLSSALIAANDSGTLIGITTPALMLLGVSDRSMVIGLNLTDLFGLTLEMLHRGPCRLEGGQGDGMQTLWLSCFDPRVAMAPSPTKDIQTTARSLNSVPDNPLMQFAGGDHRLARNAEICQRVINRNINILLQGETGTGKEVWARAIHDSSQRADKPFVTLNCAAIPESLIESELFGYSAGTFTGGLKGGKVGKIQASHGGTLFLDEIGDMPLALQARLLRVLAEGEITPLGEIEAVPIDLHVITATHRDLKQLISDGAFREDLYYRISGVRVELPALRERADKTELIDRILREASSQAIELSSEVRRILTEHEWPGNIRQLKNVLQFALCMCDGERILPQDLPEELFVGSGAEQPELHSHGPFEKPPERVVSLGINARCSDDPAEREALLRALEANRWVVSRAAKSLGISRSTLHRKIKKYGLS</sequence>
<dbReference type="PROSITE" id="PS00676">
    <property type="entry name" value="SIGMA54_INTERACT_2"/>
    <property type="match status" value="1"/>
</dbReference>
<dbReference type="Gene3D" id="1.10.8.60">
    <property type="match status" value="1"/>
</dbReference>
<comment type="caution">
    <text evidence="7">The sequence shown here is derived from an EMBL/GenBank/DDBJ whole genome shotgun (WGS) entry which is preliminary data.</text>
</comment>
<keyword evidence="8" id="KW-1185">Reference proteome</keyword>
<dbReference type="InterPro" id="IPR002078">
    <property type="entry name" value="Sigma_54_int"/>
</dbReference>
<dbReference type="Proteomes" id="UP000810171">
    <property type="component" value="Unassembled WGS sequence"/>
</dbReference>
<accession>A0ABS3Z6I1</accession>
<evidence type="ECO:0000259" key="6">
    <source>
        <dbReference type="PROSITE" id="PS50045"/>
    </source>
</evidence>
<keyword evidence="2" id="KW-0067">ATP-binding</keyword>
<dbReference type="SUPFAM" id="SSF52540">
    <property type="entry name" value="P-loop containing nucleoside triphosphate hydrolases"/>
    <property type="match status" value="1"/>
</dbReference>
<dbReference type="InterPro" id="IPR025944">
    <property type="entry name" value="Sigma_54_int_dom_CS"/>
</dbReference>
<dbReference type="CDD" id="cd00009">
    <property type="entry name" value="AAA"/>
    <property type="match status" value="1"/>
</dbReference>
<dbReference type="Pfam" id="PF02954">
    <property type="entry name" value="HTH_8"/>
    <property type="match status" value="1"/>
</dbReference>
<dbReference type="Gene3D" id="1.10.10.60">
    <property type="entry name" value="Homeodomain-like"/>
    <property type="match status" value="1"/>
</dbReference>
<dbReference type="RefSeq" id="WP_209285920.1">
    <property type="nucleotide sequence ID" value="NZ_JACVEW010000001.1"/>
</dbReference>
<dbReference type="InterPro" id="IPR029016">
    <property type="entry name" value="GAF-like_dom_sf"/>
</dbReference>
<dbReference type="InterPro" id="IPR025943">
    <property type="entry name" value="Sigma_54_int_dom_ATP-bd_2"/>
</dbReference>
<proteinExistence type="predicted"/>
<dbReference type="Pfam" id="PF01590">
    <property type="entry name" value="GAF"/>
    <property type="match status" value="1"/>
</dbReference>
<dbReference type="InterPro" id="IPR058031">
    <property type="entry name" value="AAA_lid_NorR"/>
</dbReference>
<evidence type="ECO:0000313" key="7">
    <source>
        <dbReference type="EMBL" id="MBP0047314.1"/>
    </source>
</evidence>
<dbReference type="PRINTS" id="PR01590">
    <property type="entry name" value="HTHFIS"/>
</dbReference>
<gene>
    <name evidence="7" type="ORF">H9C73_01075</name>
</gene>
<organism evidence="7 8">
    <name type="scientific">Marinobacterium alkalitolerans</name>
    <dbReference type="NCBI Taxonomy" id="1542925"/>
    <lineage>
        <taxon>Bacteria</taxon>
        <taxon>Pseudomonadati</taxon>
        <taxon>Pseudomonadota</taxon>
        <taxon>Gammaproteobacteria</taxon>
        <taxon>Oceanospirillales</taxon>
        <taxon>Oceanospirillaceae</taxon>
        <taxon>Marinobacterium</taxon>
    </lineage>
</organism>
<dbReference type="PANTHER" id="PTHR32071:SF77">
    <property type="entry name" value="TRANSCRIPTIONAL REGULATORY PROTEIN"/>
    <property type="match status" value="1"/>
</dbReference>
<dbReference type="Pfam" id="PF25601">
    <property type="entry name" value="AAA_lid_14"/>
    <property type="match status" value="1"/>
</dbReference>
<name>A0ABS3Z6I1_9GAMM</name>
<dbReference type="InterPro" id="IPR027417">
    <property type="entry name" value="P-loop_NTPase"/>
</dbReference>
<keyword evidence="1" id="KW-0547">Nucleotide-binding</keyword>
<dbReference type="PANTHER" id="PTHR32071">
    <property type="entry name" value="TRANSCRIPTIONAL REGULATORY PROTEIN"/>
    <property type="match status" value="1"/>
</dbReference>
<protein>
    <submittedName>
        <fullName evidence="7">Sigma-54-dependent Fis family transcriptional regulator</fullName>
    </submittedName>
</protein>
<keyword evidence="4" id="KW-0238">DNA-binding</keyword>
<reference evidence="7 8" key="1">
    <citation type="submission" date="2020-09" db="EMBL/GenBank/DDBJ databases">
        <authorList>
            <person name="Tanuku N.R.S."/>
        </authorList>
    </citation>
    <scope>NUCLEOTIDE SEQUENCE [LARGE SCALE GENOMIC DNA]</scope>
    <source>
        <strain evidence="7 8">AK62</strain>
    </source>
</reference>
<dbReference type="Pfam" id="PF00158">
    <property type="entry name" value="Sigma54_activat"/>
    <property type="match status" value="1"/>
</dbReference>
<feature type="domain" description="Sigma-54 factor interaction" evidence="6">
    <location>
        <begin position="329"/>
        <end position="554"/>
    </location>
</feature>
<dbReference type="PROSITE" id="PS00688">
    <property type="entry name" value="SIGMA54_INTERACT_3"/>
    <property type="match status" value="1"/>
</dbReference>
<evidence type="ECO:0000256" key="1">
    <source>
        <dbReference type="ARBA" id="ARBA00022741"/>
    </source>
</evidence>
<dbReference type="Gene3D" id="3.30.450.40">
    <property type="match status" value="1"/>
</dbReference>
<keyword evidence="3" id="KW-0805">Transcription regulation</keyword>
<evidence type="ECO:0000256" key="2">
    <source>
        <dbReference type="ARBA" id="ARBA00022840"/>
    </source>
</evidence>
<dbReference type="SMART" id="SM00382">
    <property type="entry name" value="AAA"/>
    <property type="match status" value="1"/>
</dbReference>
<keyword evidence="5" id="KW-0804">Transcription</keyword>
<dbReference type="PROSITE" id="PS50045">
    <property type="entry name" value="SIGMA54_INTERACT_4"/>
    <property type="match status" value="1"/>
</dbReference>
<dbReference type="Gene3D" id="3.40.50.300">
    <property type="entry name" value="P-loop containing nucleotide triphosphate hydrolases"/>
    <property type="match status" value="1"/>
</dbReference>
<dbReference type="InterPro" id="IPR003593">
    <property type="entry name" value="AAA+_ATPase"/>
</dbReference>
<dbReference type="SUPFAM" id="SSF46689">
    <property type="entry name" value="Homeodomain-like"/>
    <property type="match status" value="1"/>
</dbReference>
<evidence type="ECO:0000256" key="3">
    <source>
        <dbReference type="ARBA" id="ARBA00023015"/>
    </source>
</evidence>
<dbReference type="EMBL" id="JACVEW010000001">
    <property type="protein sequence ID" value="MBP0047314.1"/>
    <property type="molecule type" value="Genomic_DNA"/>
</dbReference>
<evidence type="ECO:0000256" key="5">
    <source>
        <dbReference type="ARBA" id="ARBA00023163"/>
    </source>
</evidence>
<dbReference type="InterPro" id="IPR002197">
    <property type="entry name" value="HTH_Fis"/>
</dbReference>
<dbReference type="InterPro" id="IPR009057">
    <property type="entry name" value="Homeodomain-like_sf"/>
</dbReference>
<dbReference type="SUPFAM" id="SSF55781">
    <property type="entry name" value="GAF domain-like"/>
    <property type="match status" value="1"/>
</dbReference>